<accession>A0A263BUW7</accession>
<feature type="domain" description="Gfo/Idh/MocA-like oxidoreductase N-terminal" evidence="1">
    <location>
        <begin position="2"/>
        <end position="119"/>
    </location>
</feature>
<evidence type="ECO:0000313" key="4">
    <source>
        <dbReference type="Proteomes" id="UP000217083"/>
    </source>
</evidence>
<dbReference type="AlphaFoldDB" id="A0A263BUW7"/>
<dbReference type="SUPFAM" id="SSF55347">
    <property type="entry name" value="Glyceraldehyde-3-phosphate dehydrogenase-like, C-terminal domain"/>
    <property type="match status" value="1"/>
</dbReference>
<gene>
    <name evidence="3" type="ORF">CIB95_08505</name>
</gene>
<evidence type="ECO:0000259" key="2">
    <source>
        <dbReference type="Pfam" id="PF22725"/>
    </source>
</evidence>
<dbReference type="RefSeq" id="WP_094924179.1">
    <property type="nucleotide sequence ID" value="NZ_NPIA01000003.1"/>
</dbReference>
<keyword evidence="4" id="KW-1185">Reference proteome</keyword>
<dbReference type="EMBL" id="NPIA01000003">
    <property type="protein sequence ID" value="OZM57485.1"/>
    <property type="molecule type" value="Genomic_DNA"/>
</dbReference>
<dbReference type="GO" id="GO:0000166">
    <property type="term" value="F:nucleotide binding"/>
    <property type="evidence" value="ECO:0007669"/>
    <property type="project" value="InterPro"/>
</dbReference>
<proteinExistence type="predicted"/>
<dbReference type="Pfam" id="PF22725">
    <property type="entry name" value="GFO_IDH_MocA_C3"/>
    <property type="match status" value="1"/>
</dbReference>
<evidence type="ECO:0000313" key="3">
    <source>
        <dbReference type="EMBL" id="OZM57485.1"/>
    </source>
</evidence>
<dbReference type="SUPFAM" id="SSF51735">
    <property type="entry name" value="NAD(P)-binding Rossmann-fold domains"/>
    <property type="match status" value="1"/>
</dbReference>
<evidence type="ECO:0008006" key="5">
    <source>
        <dbReference type="Google" id="ProtNLM"/>
    </source>
</evidence>
<dbReference type="Gene3D" id="3.30.360.10">
    <property type="entry name" value="Dihydrodipicolinate Reductase, domain 2"/>
    <property type="match status" value="1"/>
</dbReference>
<reference evidence="4" key="1">
    <citation type="submission" date="2017-08" db="EMBL/GenBank/DDBJ databases">
        <authorList>
            <person name="Huang Z."/>
        </authorList>
    </citation>
    <scope>NUCLEOTIDE SEQUENCE [LARGE SCALE GENOMIC DNA]</scope>
    <source>
        <strain evidence="4">SA5d-4</strain>
    </source>
</reference>
<dbReference type="InterPro" id="IPR036291">
    <property type="entry name" value="NAD(P)-bd_dom_sf"/>
</dbReference>
<protein>
    <recommendedName>
        <fullName evidence="5">Oxidoreductase</fullName>
    </recommendedName>
</protein>
<dbReference type="InterPro" id="IPR000683">
    <property type="entry name" value="Gfo/Idh/MocA-like_OxRdtase_N"/>
</dbReference>
<dbReference type="Proteomes" id="UP000217083">
    <property type="component" value="Unassembled WGS sequence"/>
</dbReference>
<dbReference type="PANTHER" id="PTHR43377">
    <property type="entry name" value="BILIVERDIN REDUCTASE A"/>
    <property type="match status" value="1"/>
</dbReference>
<reference evidence="3 4" key="2">
    <citation type="submission" date="2017-09" db="EMBL/GenBank/DDBJ databases">
        <title>Bacillus patelloidae sp. nov., isolated from the intestinal tract of a marine limpet.</title>
        <authorList>
            <person name="Liu R."/>
            <person name="Dong C."/>
            <person name="Shao Z."/>
        </authorList>
    </citation>
    <scope>NUCLEOTIDE SEQUENCE [LARGE SCALE GENOMIC DNA]</scope>
    <source>
        <strain evidence="3 4">SA5d-4</strain>
    </source>
</reference>
<dbReference type="InterPro" id="IPR055170">
    <property type="entry name" value="GFO_IDH_MocA-like_dom"/>
</dbReference>
<dbReference type="Pfam" id="PF01408">
    <property type="entry name" value="GFO_IDH_MocA"/>
    <property type="match status" value="1"/>
</dbReference>
<organism evidence="3 4">
    <name type="scientific">Lottiidibacillus patelloidae</name>
    <dbReference type="NCBI Taxonomy" id="2670334"/>
    <lineage>
        <taxon>Bacteria</taxon>
        <taxon>Bacillati</taxon>
        <taxon>Bacillota</taxon>
        <taxon>Bacilli</taxon>
        <taxon>Bacillales</taxon>
        <taxon>Bacillaceae</taxon>
        <taxon>Lottiidibacillus</taxon>
    </lineage>
</organism>
<dbReference type="InterPro" id="IPR051450">
    <property type="entry name" value="Gfo/Idh/MocA_Oxidoreductases"/>
</dbReference>
<evidence type="ECO:0000259" key="1">
    <source>
        <dbReference type="Pfam" id="PF01408"/>
    </source>
</evidence>
<dbReference type="Gene3D" id="3.40.50.720">
    <property type="entry name" value="NAD(P)-binding Rossmann-like Domain"/>
    <property type="match status" value="1"/>
</dbReference>
<feature type="domain" description="GFO/IDH/MocA-like oxidoreductase" evidence="2">
    <location>
        <begin position="128"/>
        <end position="236"/>
    </location>
</feature>
<name>A0A263BUW7_9BACI</name>
<dbReference type="PANTHER" id="PTHR43377:SF6">
    <property type="entry name" value="GFO_IDH_MOCA-LIKE OXIDOREDUCTASE N-TERMINAL DOMAIN-CONTAINING PROTEIN"/>
    <property type="match status" value="1"/>
</dbReference>
<comment type="caution">
    <text evidence="3">The sequence shown here is derived from an EMBL/GenBank/DDBJ whole genome shotgun (WGS) entry which is preliminary data.</text>
</comment>
<sequence length="324" mass="36716">MIKIAVIGAGAWGINHVKTFYKLGALGAVVEPDEALQRKLKNEYPNIPTYSNMDHVLTDKSIKGVVIATPVNTHFVLAKKALEAGKDVLVEKPFTLSSSEGEKLVKVAEKRNLILMVGHLLLYQPAIQFIKNYIKRGKLGEVKSIHQQRTKLGKVRSFENVLWSFAVHDIAVILYLFEKHPQVITSKSQSILQEDIADDVYLHLGFSNNLSVNMHISWYYPEDIRKMIIVGREGMLVYNEHDQSVILHRKTVSDDLENIDKGKKVLFIGDSNPLKLECNHFLSCISNRSNPLSDGQNGVEVIQLLEKTHQEIRQQNNRFRLLGN</sequence>